<dbReference type="SUPFAM" id="SSF46689">
    <property type="entry name" value="Homeodomain-like"/>
    <property type="match status" value="1"/>
</dbReference>
<evidence type="ECO:0000256" key="3">
    <source>
        <dbReference type="ARBA" id="ARBA00023163"/>
    </source>
</evidence>
<dbReference type="InterPro" id="IPR035472">
    <property type="entry name" value="RpiR-like_SIS"/>
</dbReference>
<evidence type="ECO:0000313" key="6">
    <source>
        <dbReference type="EMBL" id="ANU24881.1"/>
    </source>
</evidence>
<keyword evidence="3" id="KW-0804">Transcription</keyword>
<dbReference type="CDD" id="cd05013">
    <property type="entry name" value="SIS_RpiR"/>
    <property type="match status" value="1"/>
</dbReference>
<keyword evidence="2" id="KW-0238">DNA-binding</keyword>
<dbReference type="PROSITE" id="PS51464">
    <property type="entry name" value="SIS"/>
    <property type="match status" value="1"/>
</dbReference>
<dbReference type="GO" id="GO:0097367">
    <property type="term" value="F:carbohydrate derivative binding"/>
    <property type="evidence" value="ECO:0007669"/>
    <property type="project" value="InterPro"/>
</dbReference>
<dbReference type="PANTHER" id="PTHR30514:SF1">
    <property type="entry name" value="HTH-TYPE TRANSCRIPTIONAL REGULATOR HEXR-RELATED"/>
    <property type="match status" value="1"/>
</dbReference>
<evidence type="ECO:0000259" key="4">
    <source>
        <dbReference type="PROSITE" id="PS51071"/>
    </source>
</evidence>
<protein>
    <submittedName>
        <fullName evidence="6">RpiR family transcriptional regulator</fullName>
    </submittedName>
</protein>
<dbReference type="Pfam" id="PF01418">
    <property type="entry name" value="HTH_6"/>
    <property type="match status" value="1"/>
</dbReference>
<dbReference type="InterPro" id="IPR046348">
    <property type="entry name" value="SIS_dom_sf"/>
</dbReference>
<dbReference type="EMBL" id="CP016543">
    <property type="protein sequence ID" value="ANU24881.1"/>
    <property type="molecule type" value="Genomic_DNA"/>
</dbReference>
<keyword evidence="1" id="KW-0805">Transcription regulation</keyword>
<evidence type="ECO:0000313" key="7">
    <source>
        <dbReference type="Proteomes" id="UP000092495"/>
    </source>
</evidence>
<dbReference type="Gene3D" id="1.10.10.10">
    <property type="entry name" value="Winged helix-like DNA-binding domain superfamily/Winged helix DNA-binding domain"/>
    <property type="match status" value="1"/>
</dbReference>
<reference evidence="6" key="1">
    <citation type="submission" date="2016-10" db="EMBL/GenBank/DDBJ databases">
        <authorList>
            <person name="See-Too W.S."/>
        </authorList>
    </citation>
    <scope>NUCLEOTIDE SEQUENCE</scope>
    <source>
        <strain evidence="6">DSM 22276</strain>
    </source>
</reference>
<dbReference type="Gene3D" id="3.40.50.10490">
    <property type="entry name" value="Glucose-6-phosphate isomerase like protein, domain 1"/>
    <property type="match status" value="1"/>
</dbReference>
<dbReference type="KEGG" id="pdg:BCM40_12805"/>
<evidence type="ECO:0000256" key="1">
    <source>
        <dbReference type="ARBA" id="ARBA00023015"/>
    </source>
</evidence>
<sequence length="243" mass="28364">MYFEERAQKFEYKLNDTDDQIIEYIISHKQEAVLLSIQQLAAKFYTVPNTITRLSKKLEFDGFSHMKNSLKEELNADEAIEEDHLTYNIKKTVDLIDYKHLKSIVKFIHEANRVVFIAVGDTAPMCEVMVKNLKVSNKQAEYYIHRHEVIHEVNQLDKTDVAFFISLSGETEQMLEIAHLVKKRGVRLISLTHFNENSLQKIADVKLYCYSPRKMINKFNVTDKTPAMIVLRALAETYWNISD</sequence>
<dbReference type="SUPFAM" id="SSF53697">
    <property type="entry name" value="SIS domain"/>
    <property type="match status" value="1"/>
</dbReference>
<keyword evidence="7" id="KW-1185">Reference proteome</keyword>
<dbReference type="InterPro" id="IPR009057">
    <property type="entry name" value="Homeodomain-like_sf"/>
</dbReference>
<dbReference type="PANTHER" id="PTHR30514">
    <property type="entry name" value="GLUCOKINASE"/>
    <property type="match status" value="1"/>
</dbReference>
<feature type="domain" description="HTH rpiR-type" evidence="4">
    <location>
        <begin position="1"/>
        <end position="77"/>
    </location>
</feature>
<dbReference type="Pfam" id="PF01380">
    <property type="entry name" value="SIS"/>
    <property type="match status" value="1"/>
</dbReference>
<feature type="domain" description="SIS" evidence="5">
    <location>
        <begin position="104"/>
        <end position="243"/>
    </location>
</feature>
<dbReference type="AlphaFoldDB" id="A0A1C7EMK0"/>
<dbReference type="GO" id="GO:0003700">
    <property type="term" value="F:DNA-binding transcription factor activity"/>
    <property type="evidence" value="ECO:0007669"/>
    <property type="project" value="InterPro"/>
</dbReference>
<evidence type="ECO:0000259" key="5">
    <source>
        <dbReference type="PROSITE" id="PS51464"/>
    </source>
</evidence>
<dbReference type="GO" id="GO:1901135">
    <property type="term" value="P:carbohydrate derivative metabolic process"/>
    <property type="evidence" value="ECO:0007669"/>
    <property type="project" value="InterPro"/>
</dbReference>
<organism evidence="6 7">
    <name type="scientific">Planococcus donghaensis</name>
    <dbReference type="NCBI Taxonomy" id="414778"/>
    <lineage>
        <taxon>Bacteria</taxon>
        <taxon>Bacillati</taxon>
        <taxon>Bacillota</taxon>
        <taxon>Bacilli</taxon>
        <taxon>Bacillales</taxon>
        <taxon>Caryophanaceae</taxon>
        <taxon>Planococcus</taxon>
    </lineage>
</organism>
<dbReference type="GO" id="GO:0003677">
    <property type="term" value="F:DNA binding"/>
    <property type="evidence" value="ECO:0007669"/>
    <property type="project" value="UniProtKB-KW"/>
</dbReference>
<dbReference type="InterPro" id="IPR000281">
    <property type="entry name" value="HTH_RpiR"/>
</dbReference>
<gene>
    <name evidence="6" type="ORF">BCM40_12805</name>
</gene>
<dbReference type="InterPro" id="IPR036388">
    <property type="entry name" value="WH-like_DNA-bd_sf"/>
</dbReference>
<accession>A0A1C7EMK0</accession>
<proteinExistence type="predicted"/>
<evidence type="ECO:0000256" key="2">
    <source>
        <dbReference type="ARBA" id="ARBA00023125"/>
    </source>
</evidence>
<dbReference type="InterPro" id="IPR047640">
    <property type="entry name" value="RpiR-like"/>
</dbReference>
<dbReference type="PROSITE" id="PS51071">
    <property type="entry name" value="HTH_RPIR"/>
    <property type="match status" value="1"/>
</dbReference>
<dbReference type="Proteomes" id="UP000092495">
    <property type="component" value="Chromosome"/>
</dbReference>
<dbReference type="InterPro" id="IPR001347">
    <property type="entry name" value="SIS_dom"/>
</dbReference>
<name>A0A1C7EMK0_9BACL</name>
<dbReference type="STRING" id="414778.BCM40_12805"/>